<evidence type="ECO:0000313" key="1">
    <source>
        <dbReference type="EMBL" id="MEU5709882.1"/>
    </source>
</evidence>
<dbReference type="EMBL" id="JBFAEG010000017">
    <property type="protein sequence ID" value="MEU5709882.1"/>
    <property type="molecule type" value="Genomic_DNA"/>
</dbReference>
<protein>
    <submittedName>
        <fullName evidence="1">Uncharacterized protein</fullName>
    </submittedName>
</protein>
<dbReference type="Proteomes" id="UP001551011">
    <property type="component" value="Unassembled WGS sequence"/>
</dbReference>
<proteinExistence type="predicted"/>
<sequence>MRLVAAVLGSGPAVWSSAAALEQSGLFDVHSTVDLDDHPPLGRSELIRHRVRRILEADRLHLVLLCAPHAERMTLGRAALEAGKSVLLDEPPPLSVAEFEALTALARRGTGRLGMLPAPGVLLEEGPITAPWSRRATGTLHVSQFRPAEAYRASFWPFGAAARAPGTAVQPANAGSVRALAPYLDLACRLLGAPVAALTKGIEQGRITGVLHFASGAQLALAATSDSPVHRADLSLLDVHRRLVLDGTRLHYSDDRHSQSLTLSSGPALLQAGLEDMARSITHGCEPVHCAVTFGHGLSRALELLRLTP</sequence>
<dbReference type="SUPFAM" id="SSF51735">
    <property type="entry name" value="NAD(P)-binding Rossmann-fold domains"/>
    <property type="match status" value="1"/>
</dbReference>
<keyword evidence="2" id="KW-1185">Reference proteome</keyword>
<dbReference type="Gene3D" id="3.40.50.720">
    <property type="entry name" value="NAD(P)-binding Rossmann-like Domain"/>
    <property type="match status" value="1"/>
</dbReference>
<gene>
    <name evidence="1" type="ORF">AB0H04_23900</name>
</gene>
<dbReference type="InterPro" id="IPR036291">
    <property type="entry name" value="NAD(P)-bd_dom_sf"/>
</dbReference>
<reference evidence="1 2" key="1">
    <citation type="submission" date="2024-06" db="EMBL/GenBank/DDBJ databases">
        <title>The Natural Products Discovery Center: Release of the First 8490 Sequenced Strains for Exploring Actinobacteria Biosynthetic Diversity.</title>
        <authorList>
            <person name="Kalkreuter E."/>
            <person name="Kautsar S.A."/>
            <person name="Yang D."/>
            <person name="Bader C.D."/>
            <person name="Teijaro C.N."/>
            <person name="Fluegel L."/>
            <person name="Davis C.M."/>
            <person name="Simpson J.R."/>
            <person name="Lauterbach L."/>
            <person name="Steele A.D."/>
            <person name="Gui C."/>
            <person name="Meng S."/>
            <person name="Li G."/>
            <person name="Viehrig K."/>
            <person name="Ye F."/>
            <person name="Su P."/>
            <person name="Kiefer A.F."/>
            <person name="Nichols A."/>
            <person name="Cepeda A.J."/>
            <person name="Yan W."/>
            <person name="Fan B."/>
            <person name="Jiang Y."/>
            <person name="Adhikari A."/>
            <person name="Zheng C.-J."/>
            <person name="Schuster L."/>
            <person name="Cowan T.M."/>
            <person name="Smanski M.J."/>
            <person name="Chevrette M.G."/>
            <person name="De Carvalho L.P.S."/>
            <person name="Shen B."/>
        </authorList>
    </citation>
    <scope>NUCLEOTIDE SEQUENCE [LARGE SCALE GENOMIC DNA]</scope>
    <source>
        <strain evidence="1 2">NPDC020594</strain>
    </source>
</reference>
<organism evidence="1 2">
    <name type="scientific">Streptomyces flaveolus</name>
    <dbReference type="NCBI Taxonomy" id="67297"/>
    <lineage>
        <taxon>Bacteria</taxon>
        <taxon>Bacillati</taxon>
        <taxon>Actinomycetota</taxon>
        <taxon>Actinomycetes</taxon>
        <taxon>Kitasatosporales</taxon>
        <taxon>Streptomycetaceae</taxon>
        <taxon>Streptomyces</taxon>
    </lineage>
</organism>
<dbReference type="RefSeq" id="WP_359258305.1">
    <property type="nucleotide sequence ID" value="NZ_JBFAEG010000017.1"/>
</dbReference>
<evidence type="ECO:0000313" key="2">
    <source>
        <dbReference type="Proteomes" id="UP001551011"/>
    </source>
</evidence>
<name>A0ABV3AF24_9ACTN</name>
<accession>A0ABV3AF24</accession>
<comment type="caution">
    <text evidence="1">The sequence shown here is derived from an EMBL/GenBank/DDBJ whole genome shotgun (WGS) entry which is preliminary data.</text>
</comment>